<comment type="caution">
    <text evidence="2">The sequence shown here is derived from an EMBL/GenBank/DDBJ whole genome shotgun (WGS) entry which is preliminary data.</text>
</comment>
<keyword evidence="1" id="KW-0732">Signal</keyword>
<dbReference type="Proteomes" id="UP000193944">
    <property type="component" value="Unassembled WGS sequence"/>
</dbReference>
<reference evidence="2 3" key="1">
    <citation type="submission" date="2016-08" db="EMBL/GenBank/DDBJ databases">
        <title>A Parts List for Fungal Cellulosomes Revealed by Comparative Genomics.</title>
        <authorList>
            <consortium name="DOE Joint Genome Institute"/>
            <person name="Haitjema C.H."/>
            <person name="Gilmore S.P."/>
            <person name="Henske J.K."/>
            <person name="Solomon K.V."/>
            <person name="De Groot R."/>
            <person name="Kuo A."/>
            <person name="Mondo S.J."/>
            <person name="Salamov A.A."/>
            <person name="Labutti K."/>
            <person name="Zhao Z."/>
            <person name="Chiniquy J."/>
            <person name="Barry K."/>
            <person name="Brewer H.M."/>
            <person name="Purvine S.O."/>
            <person name="Wright A.T."/>
            <person name="Boxma B."/>
            <person name="Van Alen T."/>
            <person name="Hackstein J.H."/>
            <person name="Baker S.E."/>
            <person name="Grigoriev I.V."/>
            <person name="O'Malley M.A."/>
        </authorList>
    </citation>
    <scope>NUCLEOTIDE SEQUENCE [LARGE SCALE GENOMIC DNA]</scope>
    <source>
        <strain evidence="2 3">S4</strain>
    </source>
</reference>
<feature type="chain" id="PRO_5013073224" evidence="1">
    <location>
        <begin position="23"/>
        <end position="109"/>
    </location>
</feature>
<name>A0A1Y1WRS7_9FUNG</name>
<proteinExistence type="predicted"/>
<keyword evidence="3" id="KW-1185">Reference proteome</keyword>
<dbReference type="AlphaFoldDB" id="A0A1Y1WRS7"/>
<protein>
    <submittedName>
        <fullName evidence="2">Uncharacterized protein</fullName>
    </submittedName>
</protein>
<dbReference type="EMBL" id="MCFG01000334">
    <property type="protein sequence ID" value="ORX75824.1"/>
    <property type="molecule type" value="Genomic_DNA"/>
</dbReference>
<organism evidence="2 3">
    <name type="scientific">Anaeromyces robustus</name>
    <dbReference type="NCBI Taxonomy" id="1754192"/>
    <lineage>
        <taxon>Eukaryota</taxon>
        <taxon>Fungi</taxon>
        <taxon>Fungi incertae sedis</taxon>
        <taxon>Chytridiomycota</taxon>
        <taxon>Chytridiomycota incertae sedis</taxon>
        <taxon>Neocallimastigomycetes</taxon>
        <taxon>Neocallimastigales</taxon>
        <taxon>Neocallimastigaceae</taxon>
        <taxon>Anaeromyces</taxon>
    </lineage>
</organism>
<reference evidence="2 3" key="2">
    <citation type="submission" date="2016-08" db="EMBL/GenBank/DDBJ databases">
        <title>Pervasive Adenine N6-methylation of Active Genes in Fungi.</title>
        <authorList>
            <consortium name="DOE Joint Genome Institute"/>
            <person name="Mondo S.J."/>
            <person name="Dannebaum R.O."/>
            <person name="Kuo R.C."/>
            <person name="Labutti K."/>
            <person name="Haridas S."/>
            <person name="Kuo A."/>
            <person name="Salamov A."/>
            <person name="Ahrendt S.R."/>
            <person name="Lipzen A."/>
            <person name="Sullivan W."/>
            <person name="Andreopoulos W.B."/>
            <person name="Clum A."/>
            <person name="Lindquist E."/>
            <person name="Daum C."/>
            <person name="Ramamoorthy G.K."/>
            <person name="Gryganskyi A."/>
            <person name="Culley D."/>
            <person name="Magnuson J.K."/>
            <person name="James T.Y."/>
            <person name="O'Malley M.A."/>
            <person name="Stajich J.E."/>
            <person name="Spatafora J.W."/>
            <person name="Visel A."/>
            <person name="Grigoriev I.V."/>
        </authorList>
    </citation>
    <scope>NUCLEOTIDE SEQUENCE [LARGE SCALE GENOMIC DNA]</scope>
    <source>
        <strain evidence="2 3">S4</strain>
    </source>
</reference>
<evidence type="ECO:0000313" key="2">
    <source>
        <dbReference type="EMBL" id="ORX75824.1"/>
    </source>
</evidence>
<evidence type="ECO:0000256" key="1">
    <source>
        <dbReference type="SAM" id="SignalP"/>
    </source>
</evidence>
<dbReference type="OrthoDB" id="10456219at2759"/>
<gene>
    <name evidence="2" type="ORF">BCR32DRAFT_249239</name>
</gene>
<evidence type="ECO:0000313" key="3">
    <source>
        <dbReference type="Proteomes" id="UP000193944"/>
    </source>
</evidence>
<feature type="signal peptide" evidence="1">
    <location>
        <begin position="1"/>
        <end position="22"/>
    </location>
</feature>
<accession>A0A1Y1WRS7</accession>
<sequence>MRYSFLFNLLVSSFVLYKKASALTPSECLQKLSTVSEKNNVFTGSDNVYCAYLDNDTIKKATFNIKNTKIEDWDITIGNWENNNMIVDNDKKLSIVEKDDVNKYNSLIL</sequence>